<sequence>MSLTELVLILFISLGILDKKKLKKYYDAFSDFNKGPSRRIIGDSSLNETWKWIGEEEE</sequence>
<reference evidence="1" key="1">
    <citation type="journal article" date="2013" name="Sci. Rep.">
        <title>Metagenomics uncovers a new group of low GC and ultra-small marine Actinobacteria.</title>
        <authorList>
            <person name="Ghai R."/>
            <person name="Mizuno C.M."/>
            <person name="Picazo A."/>
            <person name="Camacho A."/>
            <person name="Rodriguez-Valera F."/>
        </authorList>
    </citation>
    <scope>NUCLEOTIDE SEQUENCE</scope>
</reference>
<dbReference type="EMBL" id="KC811112">
    <property type="protein sequence ID" value="AGQ18772.1"/>
    <property type="molecule type" value="Genomic_DNA"/>
</dbReference>
<protein>
    <submittedName>
        <fullName evidence="1">MedDCM-OCT-S25-C81-cds8</fullName>
    </submittedName>
</protein>
<dbReference type="AlphaFoldDB" id="S5DV21"/>
<proteinExistence type="predicted"/>
<evidence type="ECO:0000313" key="1">
    <source>
        <dbReference type="EMBL" id="AGQ18772.1"/>
    </source>
</evidence>
<accession>S5DV21</accession>
<name>S5DV21_9ACTN</name>
<organism evidence="1">
    <name type="scientific">Candidatus Actinomarina minuta</name>
    <dbReference type="NCBI Taxonomy" id="1389454"/>
    <lineage>
        <taxon>Bacteria</taxon>
        <taxon>Bacillati</taxon>
        <taxon>Actinomycetota</taxon>
        <taxon>Actinomycetes</taxon>
        <taxon>Candidatus Actinomarinidae</taxon>
        <taxon>Candidatus Actinomarinales</taxon>
        <taxon>Candidatus Actinomarineae</taxon>
        <taxon>Candidatus Actinomarinaceae</taxon>
        <taxon>Candidatus Actinomarina</taxon>
    </lineage>
</organism>